<reference evidence="5" key="1">
    <citation type="journal article" date="2019" name="Nat. Commun.">
        <title>Expansion of phycobilisome linker gene families in mesophilic red algae.</title>
        <authorList>
            <person name="Lee J."/>
            <person name="Kim D."/>
            <person name="Bhattacharya D."/>
            <person name="Yoon H.S."/>
        </authorList>
    </citation>
    <scope>NUCLEOTIDE SEQUENCE [LARGE SCALE GENOMIC DNA]</scope>
    <source>
        <strain evidence="5">CCMP 1328</strain>
    </source>
</reference>
<accession>A0A5J4YL03</accession>
<dbReference type="InterPro" id="IPR003690">
    <property type="entry name" value="MTERF"/>
</dbReference>
<evidence type="ECO:0000256" key="3">
    <source>
        <dbReference type="SAM" id="MobiDB-lite"/>
    </source>
</evidence>
<protein>
    <submittedName>
        <fullName evidence="4">Uncharacterized protein</fullName>
    </submittedName>
</protein>
<dbReference type="Proteomes" id="UP000324585">
    <property type="component" value="Unassembled WGS sequence"/>
</dbReference>
<organism evidence="4 5">
    <name type="scientific">Porphyridium purpureum</name>
    <name type="common">Red alga</name>
    <name type="synonym">Porphyridium cruentum</name>
    <dbReference type="NCBI Taxonomy" id="35688"/>
    <lineage>
        <taxon>Eukaryota</taxon>
        <taxon>Rhodophyta</taxon>
        <taxon>Bangiophyceae</taxon>
        <taxon>Porphyridiales</taxon>
        <taxon>Porphyridiaceae</taxon>
        <taxon>Porphyridium</taxon>
    </lineage>
</organism>
<feature type="region of interest" description="Disordered" evidence="3">
    <location>
        <begin position="363"/>
        <end position="399"/>
    </location>
</feature>
<comment type="similarity">
    <text evidence="1">Belongs to the mTERF family.</text>
</comment>
<evidence type="ECO:0000313" key="5">
    <source>
        <dbReference type="Proteomes" id="UP000324585"/>
    </source>
</evidence>
<name>A0A5J4YL03_PORPP</name>
<feature type="compositionally biased region" description="Basic and acidic residues" evidence="3">
    <location>
        <begin position="370"/>
        <end position="381"/>
    </location>
</feature>
<dbReference type="GO" id="GO:0003676">
    <property type="term" value="F:nucleic acid binding"/>
    <property type="evidence" value="ECO:0007669"/>
    <property type="project" value="InterPro"/>
</dbReference>
<evidence type="ECO:0000313" key="4">
    <source>
        <dbReference type="EMBL" id="KAA8491570.1"/>
    </source>
</evidence>
<dbReference type="EMBL" id="VRMN01000013">
    <property type="protein sequence ID" value="KAA8491570.1"/>
    <property type="molecule type" value="Genomic_DNA"/>
</dbReference>
<comment type="caution">
    <text evidence="4">The sequence shown here is derived from an EMBL/GenBank/DDBJ whole genome shotgun (WGS) entry which is preliminary data.</text>
</comment>
<evidence type="ECO:0000256" key="1">
    <source>
        <dbReference type="ARBA" id="ARBA00007692"/>
    </source>
</evidence>
<evidence type="ECO:0000256" key="2">
    <source>
        <dbReference type="ARBA" id="ARBA00022946"/>
    </source>
</evidence>
<gene>
    <name evidence="4" type="ORF">FVE85_2585</name>
</gene>
<keyword evidence="2" id="KW-0809">Transit peptide</keyword>
<dbReference type="InterPro" id="IPR038538">
    <property type="entry name" value="MTERF_sf"/>
</dbReference>
<proteinExistence type="inferred from homology"/>
<feature type="compositionally biased region" description="Low complexity" evidence="3">
    <location>
        <begin position="382"/>
        <end position="399"/>
    </location>
</feature>
<dbReference type="AlphaFoldDB" id="A0A5J4YL03"/>
<sequence length="399" mass="42371">MGTAWPFEAGCKGPRVECDEGSAAIAGRSPREKKNGWSRFARKRERTGYVMSQAALMRAAKMLRAPAATGARLAVSAGLQLISAIAMQARGKHGALSKRRAVKITGMQHGRGPSGDMAMDSGGLVPYWASSQLEFQRTAGAGGDTEEQDLGAGSVARPALVGFNNYAHVAQAQSTCGLLTAVGVPPQYATTLLQVRPMLGTMNPELVSFLAGQLVLDASKLSHVLLRIHPIFLQAPVNSSLRPKLLVLRSWGFQADAIADAFCESRKMLSVPGTEHMENTLCTLQRLFHLSHDEAASVLEREPRVLDLCDAALARRQQFFARAGVDSVDLVHAVLTYPELALGSHETLQAYLKLIAAATSAPPMRHRGAHNIDRAGPEGRTRGIAADGTAAAATGGAVP</sequence>
<dbReference type="Gene3D" id="1.25.70.10">
    <property type="entry name" value="Transcription termination factor 3, mitochondrial"/>
    <property type="match status" value="1"/>
</dbReference>
<dbReference type="Pfam" id="PF02536">
    <property type="entry name" value="mTERF"/>
    <property type="match status" value="1"/>
</dbReference>
<keyword evidence="5" id="KW-1185">Reference proteome</keyword>